<dbReference type="PANTHER" id="PTHR11895:SF7">
    <property type="entry name" value="GLUTAMYL-TRNA(GLN) AMIDOTRANSFERASE SUBUNIT A, MITOCHONDRIAL"/>
    <property type="match status" value="1"/>
</dbReference>
<reference evidence="3 4" key="1">
    <citation type="submission" date="2018-03" db="EMBL/GenBank/DDBJ databases">
        <title>Alkalicoccus saliphilus sp. nov., isolated from a mineral pool.</title>
        <authorList>
            <person name="Zhao B."/>
        </authorList>
    </citation>
    <scope>NUCLEOTIDE SEQUENCE [LARGE SCALE GENOMIC DNA]</scope>
    <source>
        <strain evidence="3 4">6AG</strain>
    </source>
</reference>
<dbReference type="RefSeq" id="WP_107584631.1">
    <property type="nucleotide sequence ID" value="NZ_PZJJ01000009.1"/>
</dbReference>
<protein>
    <submittedName>
        <fullName evidence="3">Amidase</fullName>
        <ecNumber evidence="3">3.5.1.4</ecNumber>
    </submittedName>
</protein>
<dbReference type="EMBL" id="PZJJ01000009">
    <property type="protein sequence ID" value="PTL39244.1"/>
    <property type="molecule type" value="Genomic_DNA"/>
</dbReference>
<dbReference type="GO" id="GO:0004040">
    <property type="term" value="F:amidase activity"/>
    <property type="evidence" value="ECO:0007669"/>
    <property type="project" value="UniProtKB-EC"/>
</dbReference>
<dbReference type="OrthoDB" id="9811471at2"/>
<accession>A0A2T4U785</accession>
<dbReference type="InterPro" id="IPR023631">
    <property type="entry name" value="Amidase_dom"/>
</dbReference>
<dbReference type="PANTHER" id="PTHR11895">
    <property type="entry name" value="TRANSAMIDASE"/>
    <property type="match status" value="1"/>
</dbReference>
<dbReference type="InterPro" id="IPR036928">
    <property type="entry name" value="AS_sf"/>
</dbReference>
<proteinExistence type="inferred from homology"/>
<gene>
    <name evidence="3" type="ORF">C6Y45_07250</name>
</gene>
<dbReference type="Gene3D" id="3.90.1300.10">
    <property type="entry name" value="Amidase signature (AS) domain"/>
    <property type="match status" value="1"/>
</dbReference>
<dbReference type="Pfam" id="PF01425">
    <property type="entry name" value="Amidase"/>
    <property type="match status" value="1"/>
</dbReference>
<feature type="domain" description="Amidase" evidence="2">
    <location>
        <begin position="28"/>
        <end position="470"/>
    </location>
</feature>
<keyword evidence="3" id="KW-0378">Hydrolase</keyword>
<dbReference type="PROSITE" id="PS00571">
    <property type="entry name" value="AMIDASES"/>
    <property type="match status" value="1"/>
</dbReference>
<dbReference type="SUPFAM" id="SSF75304">
    <property type="entry name" value="Amidase signature (AS) enzymes"/>
    <property type="match status" value="1"/>
</dbReference>
<keyword evidence="4" id="KW-1185">Reference proteome</keyword>
<dbReference type="InterPro" id="IPR020556">
    <property type="entry name" value="Amidase_CS"/>
</dbReference>
<dbReference type="AlphaFoldDB" id="A0A2T4U785"/>
<organism evidence="3 4">
    <name type="scientific">Alkalicoccus saliphilus</name>
    <dbReference type="NCBI Taxonomy" id="200989"/>
    <lineage>
        <taxon>Bacteria</taxon>
        <taxon>Bacillati</taxon>
        <taxon>Bacillota</taxon>
        <taxon>Bacilli</taxon>
        <taxon>Bacillales</taxon>
        <taxon>Bacillaceae</taxon>
        <taxon>Alkalicoccus</taxon>
    </lineage>
</organism>
<evidence type="ECO:0000313" key="3">
    <source>
        <dbReference type="EMBL" id="PTL39244.1"/>
    </source>
</evidence>
<evidence type="ECO:0000259" key="2">
    <source>
        <dbReference type="Pfam" id="PF01425"/>
    </source>
</evidence>
<dbReference type="Proteomes" id="UP000240509">
    <property type="component" value="Unassembled WGS sequence"/>
</dbReference>
<dbReference type="EC" id="3.5.1.4" evidence="3"/>
<evidence type="ECO:0000256" key="1">
    <source>
        <dbReference type="ARBA" id="ARBA00009199"/>
    </source>
</evidence>
<dbReference type="InterPro" id="IPR000120">
    <property type="entry name" value="Amidase"/>
</dbReference>
<name>A0A2T4U785_9BACI</name>
<evidence type="ECO:0000313" key="4">
    <source>
        <dbReference type="Proteomes" id="UP000240509"/>
    </source>
</evidence>
<comment type="caution">
    <text evidence="3">The sequence shown here is derived from an EMBL/GenBank/DDBJ whole genome shotgun (WGS) entry which is preliminary data.</text>
</comment>
<comment type="similarity">
    <text evidence="1">Belongs to the amidase family.</text>
</comment>
<sequence>MDESTYLKSDAAALAAMIKNKEVTAEDVFAAFKKRLEKVNPVVNAVVRTRFDKAETEAWPKKGLFAGVPFVTKDASQAVEGELLTAGSYLLNSRAPRDAYMTAAFRKAGLRITGQSNTPEFGLKNITEPRRGGVTRNPHDTSFSAGGSSGGAAAAVAAGIVPAAGAGDGGGSIRIPASFTGIFGLKPTRGRTPVGPGSGRKWQGAAVDFAVSRTVRDSALLLKEVQSYQMEAAFQTTLIDKSAFDLIGRPFNHKLKIAFSTVSPVGTPVSEEAVSAVKEAALWLERAGHEVEEQAPELNGVSLMEQYYLMNSGEMAAVIQQLEEAFGREIADEELELESWMLKEAGKNVSAASYSRSLQSWDAASAVVHNFHKKYDIYLTPAAAWEAPKAGELTPDKERENTYREAMKSGRDSQQLIYDMFLPSLVYTPFTQSANLTGQPAVSMPLGVTKSGMPLGVQASAAKGEEILLLRLAAILENTSLWKQQGPVTPDIFR</sequence>